<dbReference type="Proteomes" id="UP000254808">
    <property type="component" value="Chromosome"/>
</dbReference>
<organism evidence="1 2">
    <name type="scientific">Cyclonatronum proteinivorum</name>
    <dbReference type="NCBI Taxonomy" id="1457365"/>
    <lineage>
        <taxon>Bacteria</taxon>
        <taxon>Pseudomonadati</taxon>
        <taxon>Balneolota</taxon>
        <taxon>Balneolia</taxon>
        <taxon>Balneolales</taxon>
        <taxon>Cyclonatronaceae</taxon>
        <taxon>Cyclonatronum</taxon>
    </lineage>
</organism>
<name>A0A345UP02_9BACT</name>
<protein>
    <submittedName>
        <fullName evidence="1">Uncharacterized protein</fullName>
    </submittedName>
</protein>
<dbReference type="EMBL" id="CP027806">
    <property type="protein sequence ID" value="AXJ02204.1"/>
    <property type="molecule type" value="Genomic_DNA"/>
</dbReference>
<reference evidence="1 2" key="1">
    <citation type="submission" date="2018-03" db="EMBL/GenBank/DDBJ databases">
        <title>Phenotypic and genomic properties of Cyclonatronum proteinivorum gen. nov., sp. nov., a haloalkaliphilic bacteroidete from soda lakes possessing Na+-translocating rhodopsin.</title>
        <authorList>
            <person name="Toshchakov S.V."/>
            <person name="Korzhenkov A."/>
            <person name="Samarov N.I."/>
            <person name="Kublanov I.V."/>
            <person name="Muntyan M.S."/>
            <person name="Sorokin D.Y."/>
        </authorList>
    </citation>
    <scope>NUCLEOTIDE SEQUENCE [LARGE SCALE GENOMIC DNA]</scope>
    <source>
        <strain evidence="1 2">Omega</strain>
    </source>
</reference>
<keyword evidence="2" id="KW-1185">Reference proteome</keyword>
<evidence type="ECO:0000313" key="1">
    <source>
        <dbReference type="EMBL" id="AXJ02204.1"/>
    </source>
</evidence>
<dbReference type="AlphaFoldDB" id="A0A345UP02"/>
<dbReference type="KEGG" id="cprv:CYPRO_2967"/>
<gene>
    <name evidence="1" type="ORF">CYPRO_2967</name>
</gene>
<evidence type="ECO:0000313" key="2">
    <source>
        <dbReference type="Proteomes" id="UP000254808"/>
    </source>
</evidence>
<accession>A0A345UP02</accession>
<sequence>MLTAAFSNRCTVIFTPADEDCVLYPVYGYFNRLMLTRIIHN</sequence>
<proteinExistence type="predicted"/>